<dbReference type="Pfam" id="PF00400">
    <property type="entry name" value="WD40"/>
    <property type="match status" value="4"/>
</dbReference>
<keyword evidence="2" id="KW-0677">Repeat</keyword>
<feature type="repeat" description="WD" evidence="3">
    <location>
        <begin position="263"/>
        <end position="304"/>
    </location>
</feature>
<dbReference type="Pfam" id="PF00805">
    <property type="entry name" value="Pentapeptide"/>
    <property type="match status" value="1"/>
</dbReference>
<evidence type="ECO:0008006" key="6">
    <source>
        <dbReference type="Google" id="ProtNLM"/>
    </source>
</evidence>
<evidence type="ECO:0000256" key="1">
    <source>
        <dbReference type="ARBA" id="ARBA00022574"/>
    </source>
</evidence>
<dbReference type="CDD" id="cd00200">
    <property type="entry name" value="WD40"/>
    <property type="match status" value="1"/>
</dbReference>
<reference evidence="4" key="1">
    <citation type="submission" date="2021-01" db="EMBL/GenBank/DDBJ databases">
        <authorList>
            <consortium name="Genoscope - CEA"/>
            <person name="William W."/>
        </authorList>
    </citation>
    <scope>NUCLEOTIDE SEQUENCE</scope>
</reference>
<dbReference type="GO" id="GO:1990234">
    <property type="term" value="C:transferase complex"/>
    <property type="evidence" value="ECO:0007669"/>
    <property type="project" value="UniProtKB-ARBA"/>
</dbReference>
<feature type="repeat" description="WD" evidence="3">
    <location>
        <begin position="179"/>
        <end position="220"/>
    </location>
</feature>
<accession>A0A8S1YJ73</accession>
<keyword evidence="5" id="KW-1185">Reference proteome</keyword>
<dbReference type="InterPro" id="IPR001680">
    <property type="entry name" value="WD40_rpt"/>
</dbReference>
<keyword evidence="1 3" id="KW-0853">WD repeat</keyword>
<sequence>MRKYLVSFQKYIERRKFKTALDIFQIMKIKDIQNNKSQGLEILYNKLIINQNCMMLEIACNKLLMSKKKIKDHDFNKKDYSSVQYQESLQVLINSIKHDRSIVEFLQFLVHLTSIDNSLIQCGSNSLNLKYFLMGANLVQCNLCGSEFDDVNIDGINLNGALLLNCKWSNLRIQELNQFIGHTRSVNSACFSPDGKILASSSHENSILQWDIISGQQKAILNGHTNSAMSVCFQSNGNILTSGSEDKSILLWDIQTKQQIAKLDGHTHFFMSVCFSPDGNTSASGSHDRSIRLWDITTGLLKAKLDGHQYAVMSVCYSPDGNNSDSGLFDEFIRFQDVKTENFISFFLVDVLFSSAHYHFIMFLQDNFQILRKCFPKFCSLLL</sequence>
<dbReference type="PROSITE" id="PS50082">
    <property type="entry name" value="WD_REPEATS_2"/>
    <property type="match status" value="3"/>
</dbReference>
<dbReference type="PANTHER" id="PTHR22847">
    <property type="entry name" value="WD40 REPEAT PROTEIN"/>
    <property type="match status" value="1"/>
</dbReference>
<dbReference type="PANTHER" id="PTHR22847:SF637">
    <property type="entry name" value="WD REPEAT DOMAIN 5B"/>
    <property type="match status" value="1"/>
</dbReference>
<gene>
    <name evidence="4" type="ORF">PPENT_87.1.T1790010</name>
</gene>
<dbReference type="AlphaFoldDB" id="A0A8S1YJ73"/>
<proteinExistence type="predicted"/>
<dbReference type="OrthoDB" id="674604at2759"/>
<evidence type="ECO:0000256" key="2">
    <source>
        <dbReference type="ARBA" id="ARBA00022737"/>
    </source>
</evidence>
<evidence type="ECO:0000256" key="3">
    <source>
        <dbReference type="PROSITE-ProRule" id="PRU00221"/>
    </source>
</evidence>
<organism evidence="4 5">
    <name type="scientific">Paramecium pentaurelia</name>
    <dbReference type="NCBI Taxonomy" id="43138"/>
    <lineage>
        <taxon>Eukaryota</taxon>
        <taxon>Sar</taxon>
        <taxon>Alveolata</taxon>
        <taxon>Ciliophora</taxon>
        <taxon>Intramacronucleata</taxon>
        <taxon>Oligohymenophorea</taxon>
        <taxon>Peniculida</taxon>
        <taxon>Parameciidae</taxon>
        <taxon>Paramecium</taxon>
    </lineage>
</organism>
<comment type="caution">
    <text evidence="4">The sequence shown here is derived from an EMBL/GenBank/DDBJ whole genome shotgun (WGS) entry which is preliminary data.</text>
</comment>
<feature type="repeat" description="WD" evidence="3">
    <location>
        <begin position="221"/>
        <end position="262"/>
    </location>
</feature>
<evidence type="ECO:0000313" key="5">
    <source>
        <dbReference type="Proteomes" id="UP000689195"/>
    </source>
</evidence>
<dbReference type="EMBL" id="CAJJDO010000179">
    <property type="protein sequence ID" value="CAD8213451.1"/>
    <property type="molecule type" value="Genomic_DNA"/>
</dbReference>
<evidence type="ECO:0000313" key="4">
    <source>
        <dbReference type="EMBL" id="CAD8213451.1"/>
    </source>
</evidence>
<dbReference type="SMART" id="SM00320">
    <property type="entry name" value="WD40"/>
    <property type="match status" value="4"/>
</dbReference>
<protein>
    <recommendedName>
        <fullName evidence="6">WD-40 repeat protein</fullName>
    </recommendedName>
</protein>
<dbReference type="InterPro" id="IPR019775">
    <property type="entry name" value="WD40_repeat_CS"/>
</dbReference>
<dbReference type="PROSITE" id="PS00678">
    <property type="entry name" value="WD_REPEATS_1"/>
    <property type="match status" value="2"/>
</dbReference>
<name>A0A8S1YJ73_9CILI</name>
<dbReference type="InterPro" id="IPR001646">
    <property type="entry name" value="5peptide_repeat"/>
</dbReference>
<dbReference type="PROSITE" id="PS50294">
    <property type="entry name" value="WD_REPEATS_REGION"/>
    <property type="match status" value="3"/>
</dbReference>
<dbReference type="Proteomes" id="UP000689195">
    <property type="component" value="Unassembled WGS sequence"/>
</dbReference>